<evidence type="ECO:0008006" key="3">
    <source>
        <dbReference type="Google" id="ProtNLM"/>
    </source>
</evidence>
<dbReference type="RefSeq" id="WP_307069571.1">
    <property type="nucleotide sequence ID" value="NZ_JAUSUP010000013.1"/>
</dbReference>
<protein>
    <recommendedName>
        <fullName evidence="3">Sulfotransferase domain-containing protein</fullName>
    </recommendedName>
</protein>
<proteinExistence type="predicted"/>
<name>A0ABU0DWA0_9BACI</name>
<dbReference type="InterPro" id="IPR027417">
    <property type="entry name" value="P-loop_NTPase"/>
</dbReference>
<comment type="caution">
    <text evidence="1">The sequence shown here is derived from an EMBL/GenBank/DDBJ whole genome shotgun (WGS) entry which is preliminary data.</text>
</comment>
<dbReference type="Proteomes" id="UP001236723">
    <property type="component" value="Unassembled WGS sequence"/>
</dbReference>
<evidence type="ECO:0000313" key="1">
    <source>
        <dbReference type="EMBL" id="MDQ0352742.1"/>
    </source>
</evidence>
<dbReference type="SUPFAM" id="SSF52540">
    <property type="entry name" value="P-loop containing nucleoside triphosphate hydrolases"/>
    <property type="match status" value="1"/>
</dbReference>
<organism evidence="1 2">
    <name type="scientific">Alkalibacillus filiformis</name>
    <dbReference type="NCBI Taxonomy" id="200990"/>
    <lineage>
        <taxon>Bacteria</taxon>
        <taxon>Bacillati</taxon>
        <taxon>Bacillota</taxon>
        <taxon>Bacilli</taxon>
        <taxon>Bacillales</taxon>
        <taxon>Bacillaceae</taxon>
        <taxon>Alkalibacillus</taxon>
    </lineage>
</organism>
<evidence type="ECO:0000313" key="2">
    <source>
        <dbReference type="Proteomes" id="UP001236723"/>
    </source>
</evidence>
<sequence length="321" mass="38843">MKKKVYLHIGVHKTATTFLQWQVFPKLKGISLVRKSNSKKLLYRIKNKKLKGEDFEEIRQSLEKKRKGDQPLLISYEGFSGSPFSQKKMKSSYQILSDLRNIFPKEEYDVHVILGLRNQVDLMTSLYIEFLHQGGDKKEETYIQELVDHEVFDNYLYNQYIDHIESLYGDQYFVWVYENFKEQKEDYLLKLLNFLGFNHIPKYEHVQLNRSYGRLQAKLARRLNKWFKTNKSPKGFIPEVKIKLKRNYSKKIVKKLFNRKRKKITLSPRSLLQNELSYKIHYKRYELSPEMKEKIMNYYIQDNEQLNQRENLNLPEVYFHK</sequence>
<reference evidence="1 2" key="1">
    <citation type="submission" date="2023-07" db="EMBL/GenBank/DDBJ databases">
        <title>Genomic Encyclopedia of Type Strains, Phase IV (KMG-IV): sequencing the most valuable type-strain genomes for metagenomic binning, comparative biology and taxonomic classification.</title>
        <authorList>
            <person name="Goeker M."/>
        </authorList>
    </citation>
    <scope>NUCLEOTIDE SEQUENCE [LARGE SCALE GENOMIC DNA]</scope>
    <source>
        <strain evidence="1 2">DSM 15448</strain>
    </source>
</reference>
<dbReference type="EMBL" id="JAUSUP010000013">
    <property type="protein sequence ID" value="MDQ0352742.1"/>
    <property type="molecule type" value="Genomic_DNA"/>
</dbReference>
<dbReference type="Gene3D" id="3.40.50.300">
    <property type="entry name" value="P-loop containing nucleotide triphosphate hydrolases"/>
    <property type="match status" value="1"/>
</dbReference>
<keyword evidence="2" id="KW-1185">Reference proteome</keyword>
<gene>
    <name evidence="1" type="ORF">J2R98_002593</name>
</gene>
<accession>A0ABU0DWA0</accession>